<protein>
    <submittedName>
        <fullName evidence="12">Iron-dicitrate ABC transporter ATP-binding protein</fullName>
    </submittedName>
</protein>
<dbReference type="PANTHER" id="PTHR42771:SF2">
    <property type="entry name" value="IRON(3+)-HYDROXAMATE IMPORT ATP-BINDING PROTEIN FHUC"/>
    <property type="match status" value="1"/>
</dbReference>
<keyword evidence="3" id="KW-1003">Cell membrane</keyword>
<proteinExistence type="predicted"/>
<dbReference type="InterPro" id="IPR017871">
    <property type="entry name" value="ABC_transporter-like_CS"/>
</dbReference>
<evidence type="ECO:0000256" key="6">
    <source>
        <dbReference type="ARBA" id="ARBA00022840"/>
    </source>
</evidence>
<keyword evidence="6 12" id="KW-0067">ATP-binding</keyword>
<dbReference type="Gene3D" id="3.40.50.300">
    <property type="entry name" value="P-loop containing nucleotide triphosphate hydrolases"/>
    <property type="match status" value="1"/>
</dbReference>
<keyword evidence="2" id="KW-0813">Transport</keyword>
<dbReference type="SUPFAM" id="SSF52540">
    <property type="entry name" value="P-loop containing nucleoside triphosphate hydrolases"/>
    <property type="match status" value="1"/>
</dbReference>
<dbReference type="Proteomes" id="UP000655208">
    <property type="component" value="Unassembled WGS sequence"/>
</dbReference>
<name>A0A917SUD8_9ACTN</name>
<evidence type="ECO:0000256" key="4">
    <source>
        <dbReference type="ARBA" id="ARBA00022496"/>
    </source>
</evidence>
<evidence type="ECO:0000256" key="10">
    <source>
        <dbReference type="SAM" id="MobiDB-lite"/>
    </source>
</evidence>
<dbReference type="EMBL" id="BMNA01000003">
    <property type="protein sequence ID" value="GGL97976.1"/>
    <property type="molecule type" value="Genomic_DNA"/>
</dbReference>
<dbReference type="AlphaFoldDB" id="A0A917SUD8"/>
<dbReference type="GO" id="GO:0006826">
    <property type="term" value="P:iron ion transport"/>
    <property type="evidence" value="ECO:0007669"/>
    <property type="project" value="UniProtKB-KW"/>
</dbReference>
<dbReference type="PROSITE" id="PS50893">
    <property type="entry name" value="ABC_TRANSPORTER_2"/>
    <property type="match status" value="1"/>
</dbReference>
<feature type="region of interest" description="Disordered" evidence="10">
    <location>
        <begin position="1"/>
        <end position="29"/>
    </location>
</feature>
<dbReference type="CDD" id="cd03214">
    <property type="entry name" value="ABC_Iron-Siderophores_B12_Hemin"/>
    <property type="match status" value="1"/>
</dbReference>
<keyword evidence="4" id="KW-0410">Iron transport</keyword>
<keyword evidence="8" id="KW-0406">Ion transport</keyword>
<dbReference type="RefSeq" id="WP_188941114.1">
    <property type="nucleotide sequence ID" value="NZ_BMNA01000003.1"/>
</dbReference>
<dbReference type="InterPro" id="IPR003593">
    <property type="entry name" value="AAA+_ATPase"/>
</dbReference>
<gene>
    <name evidence="12" type="ORF">GCM10011594_17330</name>
</gene>
<evidence type="ECO:0000256" key="2">
    <source>
        <dbReference type="ARBA" id="ARBA00022448"/>
    </source>
</evidence>
<comment type="caution">
    <text evidence="12">The sequence shown here is derived from an EMBL/GenBank/DDBJ whole genome shotgun (WGS) entry which is preliminary data.</text>
</comment>
<dbReference type="GO" id="GO:0016887">
    <property type="term" value="F:ATP hydrolysis activity"/>
    <property type="evidence" value="ECO:0007669"/>
    <property type="project" value="InterPro"/>
</dbReference>
<dbReference type="SMART" id="SM00382">
    <property type="entry name" value="AAA"/>
    <property type="match status" value="1"/>
</dbReference>
<feature type="domain" description="ABC transporter" evidence="11">
    <location>
        <begin position="30"/>
        <end position="265"/>
    </location>
</feature>
<keyword evidence="7" id="KW-0408">Iron</keyword>
<evidence type="ECO:0000259" key="11">
    <source>
        <dbReference type="PROSITE" id="PS50893"/>
    </source>
</evidence>
<keyword evidence="9" id="KW-0472">Membrane</keyword>
<dbReference type="InterPro" id="IPR003439">
    <property type="entry name" value="ABC_transporter-like_ATP-bd"/>
</dbReference>
<organism evidence="12 13">
    <name type="scientific">Nakamurella endophytica</name>
    <dbReference type="NCBI Taxonomy" id="1748367"/>
    <lineage>
        <taxon>Bacteria</taxon>
        <taxon>Bacillati</taxon>
        <taxon>Actinomycetota</taxon>
        <taxon>Actinomycetes</taxon>
        <taxon>Nakamurellales</taxon>
        <taxon>Nakamurellaceae</taxon>
        <taxon>Nakamurella</taxon>
    </lineage>
</organism>
<accession>A0A917SUD8</accession>
<evidence type="ECO:0000256" key="3">
    <source>
        <dbReference type="ARBA" id="ARBA00022475"/>
    </source>
</evidence>
<keyword evidence="5" id="KW-0547">Nucleotide-binding</keyword>
<dbReference type="Pfam" id="PF00005">
    <property type="entry name" value="ABC_tran"/>
    <property type="match status" value="1"/>
</dbReference>
<evidence type="ECO:0000256" key="7">
    <source>
        <dbReference type="ARBA" id="ARBA00023004"/>
    </source>
</evidence>
<sequence length="291" mass="30879">MSASAVQAREELHGERPAPADGTGPRPPRLAAEGLRVAYGPRVVLDGVDVAVPTGAVTAIIGANASGKSTLLHGLARLRRPVGGRVVLDGRDIFRMPTIEVARAVGLLPQSPTAPDGMTVGDLVARGRYPRQGVLRRWSRADEDAVVRALELTGTLDLADRPVDQLSGGQRQRVWIALTLAQETDILLLDEPTTFLDIAHQIEVLELVRQLHARGTTVAMVLHDLNQAARYADHLLAVRDGRIVAEGPPAQVLTPELVGAVFGLRAHVMADPTSGAPLVVPIGLLPAADRP</sequence>
<evidence type="ECO:0000256" key="9">
    <source>
        <dbReference type="ARBA" id="ARBA00023136"/>
    </source>
</evidence>
<dbReference type="PANTHER" id="PTHR42771">
    <property type="entry name" value="IRON(3+)-HYDROXAMATE IMPORT ATP-BINDING PROTEIN FHUC"/>
    <property type="match status" value="1"/>
</dbReference>
<reference evidence="12" key="1">
    <citation type="journal article" date="2014" name="Int. J. Syst. Evol. Microbiol.">
        <title>Complete genome sequence of Corynebacterium casei LMG S-19264T (=DSM 44701T), isolated from a smear-ripened cheese.</title>
        <authorList>
            <consortium name="US DOE Joint Genome Institute (JGI-PGF)"/>
            <person name="Walter F."/>
            <person name="Albersmeier A."/>
            <person name="Kalinowski J."/>
            <person name="Ruckert C."/>
        </authorList>
    </citation>
    <scope>NUCLEOTIDE SEQUENCE</scope>
    <source>
        <strain evidence="12">CGMCC 4.7308</strain>
    </source>
</reference>
<evidence type="ECO:0000313" key="13">
    <source>
        <dbReference type="Proteomes" id="UP000655208"/>
    </source>
</evidence>
<dbReference type="GO" id="GO:0005886">
    <property type="term" value="C:plasma membrane"/>
    <property type="evidence" value="ECO:0007669"/>
    <property type="project" value="UniProtKB-SubCell"/>
</dbReference>
<evidence type="ECO:0000256" key="8">
    <source>
        <dbReference type="ARBA" id="ARBA00023065"/>
    </source>
</evidence>
<reference evidence="12" key="2">
    <citation type="submission" date="2020-09" db="EMBL/GenBank/DDBJ databases">
        <authorList>
            <person name="Sun Q."/>
            <person name="Zhou Y."/>
        </authorList>
    </citation>
    <scope>NUCLEOTIDE SEQUENCE</scope>
    <source>
        <strain evidence="12">CGMCC 4.7308</strain>
    </source>
</reference>
<evidence type="ECO:0000256" key="5">
    <source>
        <dbReference type="ARBA" id="ARBA00022741"/>
    </source>
</evidence>
<evidence type="ECO:0000313" key="12">
    <source>
        <dbReference type="EMBL" id="GGL97976.1"/>
    </source>
</evidence>
<feature type="compositionally biased region" description="Basic and acidic residues" evidence="10">
    <location>
        <begin position="8"/>
        <end position="18"/>
    </location>
</feature>
<comment type="subcellular location">
    <subcellularLocation>
        <location evidence="1">Cell membrane</location>
        <topology evidence="1">Peripheral membrane protein</topology>
    </subcellularLocation>
</comment>
<dbReference type="FunFam" id="3.40.50.300:FF:000134">
    <property type="entry name" value="Iron-enterobactin ABC transporter ATP-binding protein"/>
    <property type="match status" value="1"/>
</dbReference>
<evidence type="ECO:0000256" key="1">
    <source>
        <dbReference type="ARBA" id="ARBA00004202"/>
    </source>
</evidence>
<dbReference type="GO" id="GO:0005524">
    <property type="term" value="F:ATP binding"/>
    <property type="evidence" value="ECO:0007669"/>
    <property type="project" value="UniProtKB-KW"/>
</dbReference>
<dbReference type="PROSITE" id="PS00211">
    <property type="entry name" value="ABC_TRANSPORTER_1"/>
    <property type="match status" value="1"/>
</dbReference>
<dbReference type="InterPro" id="IPR051535">
    <property type="entry name" value="Siderophore_ABC-ATPase"/>
</dbReference>
<dbReference type="InterPro" id="IPR027417">
    <property type="entry name" value="P-loop_NTPase"/>
</dbReference>
<keyword evidence="13" id="KW-1185">Reference proteome</keyword>